<evidence type="ECO:0000313" key="2">
    <source>
        <dbReference type="EMBL" id="MBM6921899.1"/>
    </source>
</evidence>
<sequence>MAAIKITGDSTIDLSKELLERYQVDIVPLYVTFGEEAKKDGVTVTPEDIYTYFAQTKTVPKTAAASVQDYIDFFTEQRKHHDAVIHFNISSEFSSTHQNACIAAAEVGGVYPIDSRNLSTGSALLVLDACDMAAQGKSVEEILEAIKQETDLVEASFIINTLTYLHKGGRCSGVAALGANLLKLRPSILVQGGKMNVGKKYRGAYISCMENYIKDRLLNRTDIRTDRVFLTHTKCDDACLEAARRTLNECMPFAEVLETTAGCTVTTHCGESTLGVLFVRKPE</sequence>
<protein>
    <submittedName>
        <fullName evidence="2">DegV family protein</fullName>
    </submittedName>
</protein>
<dbReference type="EMBL" id="JACJKY010000031">
    <property type="protein sequence ID" value="MBM6921899.1"/>
    <property type="molecule type" value="Genomic_DNA"/>
</dbReference>
<dbReference type="Gene3D" id="3.40.50.10170">
    <property type="match status" value="1"/>
</dbReference>
<dbReference type="Gene3D" id="3.30.1180.10">
    <property type="match status" value="1"/>
</dbReference>
<comment type="caution">
    <text evidence="2">The sequence shown here is derived from an EMBL/GenBank/DDBJ whole genome shotgun (WGS) entry which is preliminary data.</text>
</comment>
<keyword evidence="3" id="KW-1185">Reference proteome</keyword>
<organism evidence="2 3">
    <name type="scientific">Merdimmobilis hominis</name>
    <dbReference type="NCBI Taxonomy" id="2897707"/>
    <lineage>
        <taxon>Bacteria</taxon>
        <taxon>Bacillati</taxon>
        <taxon>Bacillota</taxon>
        <taxon>Clostridia</taxon>
        <taxon>Eubacteriales</taxon>
        <taxon>Oscillospiraceae</taxon>
        <taxon>Merdimmobilis</taxon>
    </lineage>
</organism>
<name>A0A938X9D3_9FIRM</name>
<reference evidence="2" key="2">
    <citation type="journal article" date="2021" name="Sci. Rep.">
        <title>The distribution of antibiotic resistance genes in chicken gut microbiota commensals.</title>
        <authorList>
            <person name="Juricova H."/>
            <person name="Matiasovicova J."/>
            <person name="Kubasova T."/>
            <person name="Cejkova D."/>
            <person name="Rychlik I."/>
        </authorList>
    </citation>
    <scope>NUCLEOTIDE SEQUENCE</scope>
    <source>
        <strain evidence="2">An559</strain>
    </source>
</reference>
<reference evidence="2" key="1">
    <citation type="submission" date="2020-08" db="EMBL/GenBank/DDBJ databases">
        <authorList>
            <person name="Cejkova D."/>
            <person name="Kubasova T."/>
            <person name="Jahodarova E."/>
            <person name="Rychlik I."/>
        </authorList>
    </citation>
    <scope>NUCLEOTIDE SEQUENCE</scope>
    <source>
        <strain evidence="2">An559</strain>
    </source>
</reference>
<dbReference type="InterPro" id="IPR003797">
    <property type="entry name" value="DegV"/>
</dbReference>
<dbReference type="PROSITE" id="PS51482">
    <property type="entry name" value="DEGV"/>
    <property type="match status" value="1"/>
</dbReference>
<dbReference type="GO" id="GO:0008289">
    <property type="term" value="F:lipid binding"/>
    <property type="evidence" value="ECO:0007669"/>
    <property type="project" value="UniProtKB-KW"/>
</dbReference>
<dbReference type="AlphaFoldDB" id="A0A938X9D3"/>
<dbReference type="Proteomes" id="UP000774750">
    <property type="component" value="Unassembled WGS sequence"/>
</dbReference>
<dbReference type="PANTHER" id="PTHR33434:SF2">
    <property type="entry name" value="FATTY ACID-BINDING PROTEIN TM_1468"/>
    <property type="match status" value="1"/>
</dbReference>
<dbReference type="PANTHER" id="PTHR33434">
    <property type="entry name" value="DEGV DOMAIN-CONTAINING PROTEIN DR_1986-RELATED"/>
    <property type="match status" value="1"/>
</dbReference>
<evidence type="ECO:0000256" key="1">
    <source>
        <dbReference type="ARBA" id="ARBA00023121"/>
    </source>
</evidence>
<dbReference type="RefSeq" id="WP_204448263.1">
    <property type="nucleotide sequence ID" value="NZ_JACJKY010000031.1"/>
</dbReference>
<dbReference type="Pfam" id="PF02645">
    <property type="entry name" value="DegV"/>
    <property type="match status" value="1"/>
</dbReference>
<dbReference type="InterPro" id="IPR043168">
    <property type="entry name" value="DegV_C"/>
</dbReference>
<proteinExistence type="predicted"/>
<accession>A0A938X9D3</accession>
<dbReference type="SUPFAM" id="SSF82549">
    <property type="entry name" value="DAK1/DegV-like"/>
    <property type="match status" value="1"/>
</dbReference>
<dbReference type="NCBIfam" id="TIGR00762">
    <property type="entry name" value="DegV"/>
    <property type="match status" value="1"/>
</dbReference>
<evidence type="ECO:0000313" key="3">
    <source>
        <dbReference type="Proteomes" id="UP000774750"/>
    </source>
</evidence>
<dbReference type="InterPro" id="IPR050270">
    <property type="entry name" value="DegV_domain_contain"/>
</dbReference>
<gene>
    <name evidence="2" type="ORF">H6A12_12200</name>
</gene>
<keyword evidence="1" id="KW-0446">Lipid-binding</keyword>